<comment type="caution">
    <text evidence="1">The sequence shown here is derived from an EMBL/GenBank/DDBJ whole genome shotgun (WGS) entry which is preliminary data.</text>
</comment>
<reference evidence="1" key="1">
    <citation type="submission" date="2023-06" db="EMBL/GenBank/DDBJ databases">
        <authorList>
            <person name="Kurt Z."/>
        </authorList>
    </citation>
    <scope>NUCLEOTIDE SEQUENCE</scope>
</reference>
<keyword evidence="3" id="KW-1185">Reference proteome</keyword>
<dbReference type="SUPFAM" id="SSF46689">
    <property type="entry name" value="Homeodomain-like"/>
    <property type="match status" value="1"/>
</dbReference>
<dbReference type="AlphaFoldDB" id="A0AA86RG97"/>
<dbReference type="GO" id="GO:0003677">
    <property type="term" value="F:DNA binding"/>
    <property type="evidence" value="ECO:0007669"/>
    <property type="project" value="UniProtKB-KW"/>
</dbReference>
<dbReference type="Proteomes" id="UP001642409">
    <property type="component" value="Unassembled WGS sequence"/>
</dbReference>
<gene>
    <name evidence="2" type="ORF">HINF_LOCUS55224</name>
    <name evidence="1" type="ORF">HINF_LOCUS61798</name>
</gene>
<name>A0AA86RG97_9EUKA</name>
<sequence>MSNDCRIRNYHNKSRWTEQEIKIFDDNFPTFQKQFTLYTKVLNRSYSSIKSFYHNRQRVEQIQNDSGVRNITSLQNTSNNYSNMQYHEPPKEIQHIFKEEPKPIEQKSKNIDPNKIKMLNQEILKTKEQPQVIPQPIQQQFNKSSTLFPSASIKIETISSDLFRPVSQAQNGNLKLLMSDFSDFLSVRDGDEDNDK</sequence>
<dbReference type="EMBL" id="CAXDID020000291">
    <property type="protein sequence ID" value="CAL6071604.1"/>
    <property type="molecule type" value="Genomic_DNA"/>
</dbReference>
<protein>
    <submittedName>
        <fullName evidence="1">Homeobox-like domain superfamily</fullName>
    </submittedName>
    <submittedName>
        <fullName evidence="2">Homeobox-like_domain superfamily</fullName>
    </submittedName>
</protein>
<keyword evidence="1" id="KW-0238">DNA-binding</keyword>
<keyword evidence="1" id="KW-0371">Homeobox</keyword>
<proteinExistence type="predicted"/>
<dbReference type="EMBL" id="CATOUU010001139">
    <property type="protein sequence ID" value="CAI9974153.1"/>
    <property type="molecule type" value="Genomic_DNA"/>
</dbReference>
<evidence type="ECO:0000313" key="1">
    <source>
        <dbReference type="EMBL" id="CAI9974153.1"/>
    </source>
</evidence>
<evidence type="ECO:0000313" key="3">
    <source>
        <dbReference type="Proteomes" id="UP001642409"/>
    </source>
</evidence>
<accession>A0AA86RG97</accession>
<dbReference type="InterPro" id="IPR009057">
    <property type="entry name" value="Homeodomain-like_sf"/>
</dbReference>
<organism evidence="1">
    <name type="scientific">Hexamita inflata</name>
    <dbReference type="NCBI Taxonomy" id="28002"/>
    <lineage>
        <taxon>Eukaryota</taxon>
        <taxon>Metamonada</taxon>
        <taxon>Diplomonadida</taxon>
        <taxon>Hexamitidae</taxon>
        <taxon>Hexamitinae</taxon>
        <taxon>Hexamita</taxon>
    </lineage>
</organism>
<reference evidence="2 3" key="2">
    <citation type="submission" date="2024-07" db="EMBL/GenBank/DDBJ databases">
        <authorList>
            <person name="Akdeniz Z."/>
        </authorList>
    </citation>
    <scope>NUCLEOTIDE SEQUENCE [LARGE SCALE GENOMIC DNA]</scope>
</reference>
<evidence type="ECO:0000313" key="2">
    <source>
        <dbReference type="EMBL" id="CAL6071604.1"/>
    </source>
</evidence>